<gene>
    <name evidence="1" type="ORF">F0562_028123</name>
</gene>
<keyword evidence="2" id="KW-1185">Reference proteome</keyword>
<sequence length="71" mass="7999">MAFDCKGFEYNQDEDDVLQGLQIAIKMKIVIWIMRASVSMMQPPSSLLYPLQLSGRPSSPILFERIVPVGV</sequence>
<proteinExistence type="predicted"/>
<organism evidence="1 2">
    <name type="scientific">Nyssa sinensis</name>
    <dbReference type="NCBI Taxonomy" id="561372"/>
    <lineage>
        <taxon>Eukaryota</taxon>
        <taxon>Viridiplantae</taxon>
        <taxon>Streptophyta</taxon>
        <taxon>Embryophyta</taxon>
        <taxon>Tracheophyta</taxon>
        <taxon>Spermatophyta</taxon>
        <taxon>Magnoliopsida</taxon>
        <taxon>eudicotyledons</taxon>
        <taxon>Gunneridae</taxon>
        <taxon>Pentapetalae</taxon>
        <taxon>asterids</taxon>
        <taxon>Cornales</taxon>
        <taxon>Nyssaceae</taxon>
        <taxon>Nyssa</taxon>
    </lineage>
</organism>
<accession>A0A5J5B855</accession>
<evidence type="ECO:0000313" key="2">
    <source>
        <dbReference type="Proteomes" id="UP000325577"/>
    </source>
</evidence>
<name>A0A5J5B855_9ASTE</name>
<protein>
    <submittedName>
        <fullName evidence="1">Uncharacterized protein</fullName>
    </submittedName>
</protein>
<dbReference type="EMBL" id="CM018038">
    <property type="protein sequence ID" value="KAA8538506.1"/>
    <property type="molecule type" value="Genomic_DNA"/>
</dbReference>
<reference evidence="1 2" key="1">
    <citation type="submission" date="2019-09" db="EMBL/GenBank/DDBJ databases">
        <title>A chromosome-level genome assembly of the Chinese tupelo Nyssa sinensis.</title>
        <authorList>
            <person name="Yang X."/>
            <person name="Kang M."/>
            <person name="Yang Y."/>
            <person name="Xiong H."/>
            <person name="Wang M."/>
            <person name="Zhang Z."/>
            <person name="Wang Z."/>
            <person name="Wu H."/>
            <person name="Ma T."/>
            <person name="Liu J."/>
            <person name="Xi Z."/>
        </authorList>
    </citation>
    <scope>NUCLEOTIDE SEQUENCE [LARGE SCALE GENOMIC DNA]</scope>
    <source>
        <strain evidence="1">J267</strain>
        <tissue evidence="1">Leaf</tissue>
    </source>
</reference>
<dbReference type="AlphaFoldDB" id="A0A5J5B855"/>
<evidence type="ECO:0000313" key="1">
    <source>
        <dbReference type="EMBL" id="KAA8538506.1"/>
    </source>
</evidence>
<dbReference type="Proteomes" id="UP000325577">
    <property type="component" value="Linkage Group LG15"/>
</dbReference>